<feature type="region of interest" description="Disordered" evidence="1">
    <location>
        <begin position="141"/>
        <end position="181"/>
    </location>
</feature>
<evidence type="ECO:0000313" key="3">
    <source>
        <dbReference type="Proteomes" id="UP000747110"/>
    </source>
</evidence>
<feature type="region of interest" description="Disordered" evidence="1">
    <location>
        <begin position="306"/>
        <end position="359"/>
    </location>
</feature>
<protein>
    <submittedName>
        <fullName evidence="2">Uncharacterized protein</fullName>
    </submittedName>
</protein>
<feature type="non-terminal residue" evidence="2">
    <location>
        <position position="436"/>
    </location>
</feature>
<reference evidence="2" key="1">
    <citation type="journal article" date="2021" name="Proc. Natl. Acad. Sci. U.S.A.">
        <title>Three genomes in the algal genus Volvox reveal the fate of a haploid sex-determining region after a transition to homothallism.</title>
        <authorList>
            <person name="Yamamoto K."/>
            <person name="Hamaji T."/>
            <person name="Kawai-Toyooka H."/>
            <person name="Matsuzaki R."/>
            <person name="Takahashi F."/>
            <person name="Nishimura Y."/>
            <person name="Kawachi M."/>
            <person name="Noguchi H."/>
            <person name="Minakuchi Y."/>
            <person name="Umen J.G."/>
            <person name="Toyoda A."/>
            <person name="Nozaki H."/>
        </authorList>
    </citation>
    <scope>NUCLEOTIDE SEQUENCE</scope>
    <source>
        <strain evidence="2">NIES-3786</strain>
    </source>
</reference>
<gene>
    <name evidence="2" type="ORF">Vretifemale_14268</name>
</gene>
<dbReference type="OrthoDB" id="552875at2759"/>
<name>A0A8J4FU28_9CHLO</name>
<organism evidence="2 3">
    <name type="scientific">Volvox reticuliferus</name>
    <dbReference type="NCBI Taxonomy" id="1737510"/>
    <lineage>
        <taxon>Eukaryota</taxon>
        <taxon>Viridiplantae</taxon>
        <taxon>Chlorophyta</taxon>
        <taxon>core chlorophytes</taxon>
        <taxon>Chlorophyceae</taxon>
        <taxon>CS clade</taxon>
        <taxon>Chlamydomonadales</taxon>
        <taxon>Volvocaceae</taxon>
        <taxon>Volvox</taxon>
    </lineage>
</organism>
<sequence length="436" mass="45253">MMRRCLCVACESPNGSSQLQTLQTSSAAMSTLARGLTAPTPRSSGSISIAKAGHAQTVGGEPRSAAIVSLVACGASASHASRSELVNDTTPDLHDNKMCSAKPTAVANAGASDSPDPFLSDFLLDQFQFHRAPTGMADRISAASDRYASRQRCQKHSGQHQPQQFLQAQPRSTPGLPHDPESSRFWEARLLSRACQSLAFHISSHFHVPAGALDPLASVLSSSVPSHNGTPTAAAAATPIISSLPPPPMTMPQPHTGSAVITYAAALQGQHGDLYGLYDNLAAVYALKTVAGALIDPALWRSGTASGVSPPPNMAHAQNRTSDYSNRLNPQHLPNCRNQGSKPAPEPAPEPALQSPQSEAPSAVNALIHVVSAALLRLSHTCGHPGCYSILEPPAAVMAAVASGASAARLPGVPFAGRQLARLYDMAYASCAVDAG</sequence>
<dbReference type="Proteomes" id="UP000747110">
    <property type="component" value="Unassembled WGS sequence"/>
</dbReference>
<evidence type="ECO:0000313" key="2">
    <source>
        <dbReference type="EMBL" id="GIL85996.1"/>
    </source>
</evidence>
<proteinExistence type="predicted"/>
<comment type="caution">
    <text evidence="2">The sequence shown here is derived from an EMBL/GenBank/DDBJ whole genome shotgun (WGS) entry which is preliminary data.</text>
</comment>
<accession>A0A8J4FU28</accession>
<feature type="compositionally biased region" description="Polar residues" evidence="1">
    <location>
        <begin position="316"/>
        <end position="329"/>
    </location>
</feature>
<dbReference type="AlphaFoldDB" id="A0A8J4FU28"/>
<feature type="compositionally biased region" description="Low complexity" evidence="1">
    <location>
        <begin position="159"/>
        <end position="169"/>
    </location>
</feature>
<evidence type="ECO:0000256" key="1">
    <source>
        <dbReference type="SAM" id="MobiDB-lite"/>
    </source>
</evidence>
<dbReference type="EMBL" id="BNCP01000034">
    <property type="protein sequence ID" value="GIL85996.1"/>
    <property type="molecule type" value="Genomic_DNA"/>
</dbReference>
<keyword evidence="3" id="KW-1185">Reference proteome</keyword>